<evidence type="ECO:0000256" key="4">
    <source>
        <dbReference type="ARBA" id="ARBA00023136"/>
    </source>
</evidence>
<evidence type="ECO:0000313" key="7">
    <source>
        <dbReference type="EMBL" id="KIW78966.1"/>
    </source>
</evidence>
<dbReference type="GO" id="GO:0005886">
    <property type="term" value="C:plasma membrane"/>
    <property type="evidence" value="ECO:0007669"/>
    <property type="project" value="TreeGrafter"/>
</dbReference>
<dbReference type="Proteomes" id="UP000053029">
    <property type="component" value="Unassembled WGS sequence"/>
</dbReference>
<organism evidence="7 8">
    <name type="scientific">Fonsecaea pedrosoi CBS 271.37</name>
    <dbReference type="NCBI Taxonomy" id="1442368"/>
    <lineage>
        <taxon>Eukaryota</taxon>
        <taxon>Fungi</taxon>
        <taxon>Dikarya</taxon>
        <taxon>Ascomycota</taxon>
        <taxon>Pezizomycotina</taxon>
        <taxon>Eurotiomycetes</taxon>
        <taxon>Chaetothyriomycetidae</taxon>
        <taxon>Chaetothyriales</taxon>
        <taxon>Herpotrichiellaceae</taxon>
        <taxon>Fonsecaea</taxon>
    </lineage>
</organism>
<dbReference type="AlphaFoldDB" id="A0A0D2DMR7"/>
<feature type="transmembrane region" description="Helical" evidence="5">
    <location>
        <begin position="482"/>
        <end position="503"/>
    </location>
</feature>
<dbReference type="PANTHER" id="PTHR23502">
    <property type="entry name" value="MAJOR FACILITATOR SUPERFAMILY"/>
    <property type="match status" value="1"/>
</dbReference>
<dbReference type="Gene3D" id="1.20.1250.20">
    <property type="entry name" value="MFS general substrate transporter like domains"/>
    <property type="match status" value="1"/>
</dbReference>
<dbReference type="PANTHER" id="PTHR23502:SF23">
    <property type="entry name" value="FLUCONAZOLE RESISTANCE PROTEIN 1"/>
    <property type="match status" value="1"/>
</dbReference>
<feature type="transmembrane region" description="Helical" evidence="5">
    <location>
        <begin position="349"/>
        <end position="368"/>
    </location>
</feature>
<name>A0A0D2DMR7_9EURO</name>
<dbReference type="PROSITE" id="PS50850">
    <property type="entry name" value="MFS"/>
    <property type="match status" value="1"/>
</dbReference>
<feature type="transmembrane region" description="Helical" evidence="5">
    <location>
        <begin position="75"/>
        <end position="94"/>
    </location>
</feature>
<feature type="transmembrane region" description="Helical" evidence="5">
    <location>
        <begin position="198"/>
        <end position="217"/>
    </location>
</feature>
<evidence type="ECO:0000256" key="1">
    <source>
        <dbReference type="ARBA" id="ARBA00004141"/>
    </source>
</evidence>
<dbReference type="RefSeq" id="XP_013282774.1">
    <property type="nucleotide sequence ID" value="XM_013427320.1"/>
</dbReference>
<dbReference type="OrthoDB" id="3357846at2759"/>
<dbReference type="GeneID" id="25308296"/>
<evidence type="ECO:0000256" key="3">
    <source>
        <dbReference type="ARBA" id="ARBA00022989"/>
    </source>
</evidence>
<dbReference type="HOGENOM" id="CLU_008455_11_1_1"/>
<comment type="subcellular location">
    <subcellularLocation>
        <location evidence="1">Membrane</location>
        <topology evidence="1">Multi-pass membrane protein</topology>
    </subcellularLocation>
</comment>
<gene>
    <name evidence="7" type="ORF">Z517_08806</name>
</gene>
<evidence type="ECO:0000256" key="2">
    <source>
        <dbReference type="ARBA" id="ARBA00022692"/>
    </source>
</evidence>
<dbReference type="InterPro" id="IPR011701">
    <property type="entry name" value="MFS"/>
</dbReference>
<keyword evidence="2 5" id="KW-0812">Transmembrane</keyword>
<keyword evidence="4 5" id="KW-0472">Membrane</keyword>
<dbReference type="GO" id="GO:1990961">
    <property type="term" value="P:xenobiotic detoxification by transmembrane export across the plasma membrane"/>
    <property type="evidence" value="ECO:0007669"/>
    <property type="project" value="TreeGrafter"/>
</dbReference>
<keyword evidence="3 5" id="KW-1133">Transmembrane helix</keyword>
<reference evidence="7 8" key="1">
    <citation type="submission" date="2015-01" db="EMBL/GenBank/DDBJ databases">
        <title>The Genome Sequence of Fonsecaea pedrosoi CBS 271.37.</title>
        <authorList>
            <consortium name="The Broad Institute Genomics Platform"/>
            <person name="Cuomo C."/>
            <person name="de Hoog S."/>
            <person name="Gorbushina A."/>
            <person name="Stielow B."/>
            <person name="Teixiera M."/>
            <person name="Abouelleil A."/>
            <person name="Chapman S.B."/>
            <person name="Priest M."/>
            <person name="Young S.K."/>
            <person name="Wortman J."/>
            <person name="Nusbaum C."/>
            <person name="Birren B."/>
        </authorList>
    </citation>
    <scope>NUCLEOTIDE SEQUENCE [LARGE SCALE GENOMIC DNA]</scope>
    <source>
        <strain evidence="7 8">CBS 271.37</strain>
    </source>
</reference>
<dbReference type="GO" id="GO:0015244">
    <property type="term" value="F:fluconazole transmembrane transporter activity"/>
    <property type="evidence" value="ECO:0007669"/>
    <property type="project" value="TreeGrafter"/>
</dbReference>
<feature type="transmembrane region" description="Helical" evidence="5">
    <location>
        <begin position="114"/>
        <end position="133"/>
    </location>
</feature>
<keyword evidence="8" id="KW-1185">Reference proteome</keyword>
<dbReference type="InterPro" id="IPR020846">
    <property type="entry name" value="MFS_dom"/>
</dbReference>
<proteinExistence type="predicted"/>
<feature type="transmembrane region" description="Helical" evidence="5">
    <location>
        <begin position="237"/>
        <end position="263"/>
    </location>
</feature>
<dbReference type="EMBL" id="KN846973">
    <property type="protein sequence ID" value="KIW78966.1"/>
    <property type="molecule type" value="Genomic_DNA"/>
</dbReference>
<evidence type="ECO:0000313" key="8">
    <source>
        <dbReference type="Proteomes" id="UP000053029"/>
    </source>
</evidence>
<accession>A0A0D2DMR7</accession>
<feature type="transmembrane region" description="Helical" evidence="5">
    <location>
        <begin position="448"/>
        <end position="470"/>
    </location>
</feature>
<feature type="transmembrane region" description="Helical" evidence="5">
    <location>
        <begin position="416"/>
        <end position="441"/>
    </location>
</feature>
<dbReference type="SUPFAM" id="SSF103473">
    <property type="entry name" value="MFS general substrate transporter"/>
    <property type="match status" value="1"/>
</dbReference>
<sequence>MAQMIRNSALSALIRICLHGHYWPHHPGDLEKAGSNSVRATSRADENEKSVHLVGWDGPDDVENPLNFSGVKKGVITALTCVYTWAIYVGSSIYTSSQPGIEYHFGVDNFQSSFGLAIYVLAYGLGGLLFSPLSEVPSIGRNPPYAISGALFVVLCVPTSLVDNYAGLMVLRFLLGFMGSPCLATAGATLGDIWGPALFPYFIGLWACTTALGPALGPMLSSFAVESLGWRFSSWELLIISGSVFVVFVALVPETAAPTILYYRAKRLRELTGDQRYMSEEEIKQAKLTAGQRLWGSIIKPWEVNVKDPALLFMTLYMGLIYAIVYSFFESLPLVYPPIYGFSPSSTSLIWLAVVPAGAIGFPLHCFWLSKRVEPKIRDQTFGDLENFLETGVAASLLMPASLFMFAWTARPSIHWMVPTVAIFLYMVAQYFLTNSVFLYIPAIYPRYAASIFAANSVARALLAFVAVLVGRPMFKGIGIDGGVSLLGGLTAVCAALLAGLYWSWGKRLRARTLGLRQKTPNVTAISLNPRVVATDMLQDKYAYLAIDKAELTGAFCEWLVTDKASFLNGKYASVRWDFEEPYQRKDEFMNNKDLTMDLTEAFKPEQPYKHEEVIWSAQMTSIHHQKSDQDSFSPTFGILN</sequence>
<dbReference type="Pfam" id="PF07690">
    <property type="entry name" value="MFS_1"/>
    <property type="match status" value="1"/>
</dbReference>
<evidence type="ECO:0000259" key="6">
    <source>
        <dbReference type="PROSITE" id="PS50850"/>
    </source>
</evidence>
<dbReference type="VEuPathDB" id="FungiDB:Z517_08806"/>
<dbReference type="InterPro" id="IPR036259">
    <property type="entry name" value="MFS_trans_sf"/>
</dbReference>
<feature type="transmembrane region" description="Helical" evidence="5">
    <location>
        <begin position="388"/>
        <end position="410"/>
    </location>
</feature>
<feature type="transmembrane region" description="Helical" evidence="5">
    <location>
        <begin position="310"/>
        <end position="329"/>
    </location>
</feature>
<evidence type="ECO:0000256" key="5">
    <source>
        <dbReference type="SAM" id="Phobius"/>
    </source>
</evidence>
<feature type="domain" description="Major facilitator superfamily (MFS) profile" evidence="6">
    <location>
        <begin position="76"/>
        <end position="507"/>
    </location>
</feature>
<feature type="transmembrane region" description="Helical" evidence="5">
    <location>
        <begin position="145"/>
        <end position="162"/>
    </location>
</feature>
<protein>
    <recommendedName>
        <fullName evidence="6">Major facilitator superfamily (MFS) profile domain-containing protein</fullName>
    </recommendedName>
</protein>
<feature type="transmembrane region" description="Helical" evidence="5">
    <location>
        <begin position="168"/>
        <end position="191"/>
    </location>
</feature>